<keyword evidence="1" id="KW-0812">Transmembrane</keyword>
<evidence type="ECO:0000313" key="3">
    <source>
        <dbReference type="Proteomes" id="UP000281553"/>
    </source>
</evidence>
<feature type="transmembrane region" description="Helical" evidence="1">
    <location>
        <begin position="157"/>
        <end position="177"/>
    </location>
</feature>
<feature type="transmembrane region" description="Helical" evidence="1">
    <location>
        <begin position="61"/>
        <end position="88"/>
    </location>
</feature>
<dbReference type="EMBL" id="UYRU01041882">
    <property type="protein sequence ID" value="VDK70801.1"/>
    <property type="molecule type" value="Genomic_DNA"/>
</dbReference>
<feature type="transmembrane region" description="Helical" evidence="1">
    <location>
        <begin position="21"/>
        <end position="41"/>
    </location>
</feature>
<evidence type="ECO:0000256" key="1">
    <source>
        <dbReference type="SAM" id="Phobius"/>
    </source>
</evidence>
<organism evidence="2 3">
    <name type="scientific">Dibothriocephalus latus</name>
    <name type="common">Fish tapeworm</name>
    <name type="synonym">Diphyllobothrium latum</name>
    <dbReference type="NCBI Taxonomy" id="60516"/>
    <lineage>
        <taxon>Eukaryota</taxon>
        <taxon>Metazoa</taxon>
        <taxon>Spiralia</taxon>
        <taxon>Lophotrochozoa</taxon>
        <taxon>Platyhelminthes</taxon>
        <taxon>Cestoda</taxon>
        <taxon>Eucestoda</taxon>
        <taxon>Diphyllobothriidea</taxon>
        <taxon>Diphyllobothriidae</taxon>
        <taxon>Dibothriocephalus</taxon>
    </lineage>
</organism>
<keyword evidence="1" id="KW-0472">Membrane</keyword>
<reference evidence="2 3" key="1">
    <citation type="submission" date="2018-11" db="EMBL/GenBank/DDBJ databases">
        <authorList>
            <consortium name="Pathogen Informatics"/>
        </authorList>
    </citation>
    <scope>NUCLEOTIDE SEQUENCE [LARGE SCALE GENOMIC DNA]</scope>
</reference>
<gene>
    <name evidence="2" type="ORF">DILT_LOCUS2282</name>
</gene>
<name>A0A3P6U2I5_DIBLA</name>
<dbReference type="Proteomes" id="UP000281553">
    <property type="component" value="Unassembled WGS sequence"/>
</dbReference>
<keyword evidence="3" id="KW-1185">Reference proteome</keyword>
<accession>A0A3P6U2I5</accession>
<proteinExistence type="predicted"/>
<keyword evidence="1" id="KW-1133">Transmembrane helix</keyword>
<feature type="transmembrane region" description="Helical" evidence="1">
    <location>
        <begin position="197"/>
        <end position="218"/>
    </location>
</feature>
<evidence type="ECO:0000313" key="2">
    <source>
        <dbReference type="EMBL" id="VDK70801.1"/>
    </source>
</evidence>
<dbReference type="AlphaFoldDB" id="A0A3P6U2I5"/>
<sequence>MLQIRNYPITTEKQRLTTYMLLVFLGSFIGGLPQLLLAFPLRDECACAPFPENFVILTVLYAHAFLWTAITRIIYPAVLVYISIALILRLWKSEGGVIADDLDALHFLNPQAFPTSTTTTATPALPVASSTYSGLRDSSRTTAGVVAISGYKVDLHAWSASFCIVPLSAACLVGNAFEWVQQFLSAAGVLNYSLRSPAQQFSVTLVSLFTALVPLILFSTSPRCGR</sequence>
<protein>
    <submittedName>
        <fullName evidence="2">Uncharacterized protein</fullName>
    </submittedName>
</protein>